<dbReference type="InterPro" id="IPR013766">
    <property type="entry name" value="Thioredoxin_domain"/>
</dbReference>
<dbReference type="PROSITE" id="PS00194">
    <property type="entry name" value="THIOREDOXIN_1"/>
    <property type="match status" value="1"/>
</dbReference>
<dbReference type="Pfam" id="PF00085">
    <property type="entry name" value="Thioredoxin"/>
    <property type="match status" value="1"/>
</dbReference>
<dbReference type="InterPro" id="IPR017937">
    <property type="entry name" value="Thioredoxin_CS"/>
</dbReference>
<dbReference type="PROSITE" id="PS51352">
    <property type="entry name" value="THIOREDOXIN_2"/>
    <property type="match status" value="1"/>
</dbReference>
<name>A9NML1_PICSI</name>
<comment type="similarity">
    <text evidence="2">Belongs to the thioredoxin family. Plant F-type subfamily.</text>
</comment>
<protein>
    <recommendedName>
        <fullName evidence="3">Thioredoxin domain-containing protein</fullName>
    </recommendedName>
</protein>
<dbReference type="InterPro" id="IPR036249">
    <property type="entry name" value="Thioredoxin-like_sf"/>
</dbReference>
<evidence type="ECO:0000313" key="4">
    <source>
        <dbReference type="EMBL" id="ABK21872.1"/>
    </source>
</evidence>
<organism evidence="4">
    <name type="scientific">Picea sitchensis</name>
    <name type="common">Sitka spruce</name>
    <name type="synonym">Pinus sitchensis</name>
    <dbReference type="NCBI Taxonomy" id="3332"/>
    <lineage>
        <taxon>Eukaryota</taxon>
        <taxon>Viridiplantae</taxon>
        <taxon>Streptophyta</taxon>
        <taxon>Embryophyta</taxon>
        <taxon>Tracheophyta</taxon>
        <taxon>Spermatophyta</taxon>
        <taxon>Pinopsida</taxon>
        <taxon>Pinidae</taxon>
        <taxon>Conifers I</taxon>
        <taxon>Pinales</taxon>
        <taxon>Pinaceae</taxon>
        <taxon>Picea</taxon>
    </lineage>
</organism>
<reference evidence="5" key="2">
    <citation type="submission" date="2009-02" db="EMBL/GenBank/DDBJ databases">
        <title>Full length sequence-verified cDNA sequences from Sitka spruce (Picea sitchensis).</title>
        <authorList>
            <person name="Reid K.E."/>
            <person name="Liao N."/>
            <person name="Ralph S."/>
            <person name="Kolosova N."/>
            <person name="Oddy C."/>
            <person name="Moore R."/>
            <person name="Mayo M."/>
            <person name="Wagner S."/>
            <person name="King J."/>
            <person name="Yanchuk A."/>
            <person name="Holt R."/>
            <person name="Jones S."/>
            <person name="Marra M."/>
            <person name="Ritland C.E."/>
            <person name="Ritland K."/>
            <person name="Bohlmann J."/>
        </authorList>
    </citation>
    <scope>NUCLEOTIDE SEQUENCE</scope>
    <source>
        <tissue evidence="5">Green portion of the leader tissue</tissue>
    </source>
</reference>
<evidence type="ECO:0000259" key="3">
    <source>
        <dbReference type="PROSITE" id="PS51352"/>
    </source>
</evidence>
<evidence type="ECO:0000313" key="5">
    <source>
        <dbReference type="EMBL" id="ACN40170.1"/>
    </source>
</evidence>
<dbReference type="AlphaFoldDB" id="A9NML1"/>
<keyword evidence="1" id="KW-1015">Disulfide bond</keyword>
<dbReference type="PANTHER" id="PTHR46115">
    <property type="entry name" value="THIOREDOXIN-LIKE PROTEIN 1"/>
    <property type="match status" value="1"/>
</dbReference>
<evidence type="ECO:0000256" key="2">
    <source>
        <dbReference type="ARBA" id="ARBA00038337"/>
    </source>
</evidence>
<evidence type="ECO:0000256" key="1">
    <source>
        <dbReference type="ARBA" id="ARBA00023157"/>
    </source>
</evidence>
<dbReference type="Gene3D" id="3.40.30.10">
    <property type="entry name" value="Glutaredoxin"/>
    <property type="match status" value="1"/>
</dbReference>
<sequence length="195" mass="21388">MAQLLTPLHSSQGIHPSIPAPLVKSVQKLGSNCVDYGKLSSFSETRSSSHNFFSASTRLSLKGSRRIRCSVSNTAGGQHGNVIGADDGEKLEKYIQDAGDKLVVVAVSTTTCGPCKLIYPKVVKMSTEYPDVLFYKIEGDKSTSTRALMRRWGVRAVPNFRFFRNGKLVHSHSGAKEDELRAHFLSHYVSVQSVT</sequence>
<feature type="domain" description="Thioredoxin" evidence="3">
    <location>
        <begin position="60"/>
        <end position="190"/>
    </location>
</feature>
<dbReference type="CDD" id="cd02947">
    <property type="entry name" value="TRX_family"/>
    <property type="match status" value="1"/>
</dbReference>
<accession>A9NML1</accession>
<dbReference type="EMBL" id="BT070665">
    <property type="protein sequence ID" value="ACN40170.1"/>
    <property type="molecule type" value="mRNA"/>
</dbReference>
<dbReference type="SUPFAM" id="SSF52833">
    <property type="entry name" value="Thioredoxin-like"/>
    <property type="match status" value="1"/>
</dbReference>
<reference evidence="4" key="1">
    <citation type="journal article" date="2008" name="BMC Genomics">
        <title>A conifer genomics resource of 200,000 spruce (Picea spp.) ESTs and 6,464 high-quality, sequence-finished full-length cDNAs for Sitka spruce (Picea sitchensis).</title>
        <authorList>
            <person name="Ralph S.G."/>
            <person name="Chun H.J."/>
            <person name="Kolosova N."/>
            <person name="Cooper D."/>
            <person name="Oddy C."/>
            <person name="Ritland C.E."/>
            <person name="Kirkpatrick R."/>
            <person name="Moore R."/>
            <person name="Barber S."/>
            <person name="Holt R.A."/>
            <person name="Jones S.J."/>
            <person name="Marra M.A."/>
            <person name="Douglas C.J."/>
            <person name="Ritland K."/>
            <person name="Bohlmann J."/>
        </authorList>
    </citation>
    <scope>NUCLEOTIDE SEQUENCE</scope>
    <source>
        <tissue evidence="4">Green portion of the leader tissue</tissue>
    </source>
</reference>
<proteinExistence type="evidence at transcript level"/>
<dbReference type="EMBL" id="EF086520">
    <property type="protein sequence ID" value="ABK25780.1"/>
    <property type="molecule type" value="mRNA"/>
</dbReference>
<dbReference type="EMBL" id="EF082515">
    <property type="protein sequence ID" value="ABK21872.1"/>
    <property type="molecule type" value="mRNA"/>
</dbReference>